<organism evidence="1 2">
    <name type="scientific">Fulvimarina uroteuthidis</name>
    <dbReference type="NCBI Taxonomy" id="3098149"/>
    <lineage>
        <taxon>Bacteria</taxon>
        <taxon>Pseudomonadati</taxon>
        <taxon>Pseudomonadota</taxon>
        <taxon>Alphaproteobacteria</taxon>
        <taxon>Hyphomicrobiales</taxon>
        <taxon>Aurantimonadaceae</taxon>
        <taxon>Fulvimarina</taxon>
    </lineage>
</organism>
<accession>A0ABU5I779</accession>
<evidence type="ECO:0000313" key="1">
    <source>
        <dbReference type="EMBL" id="MDY8110663.1"/>
    </source>
</evidence>
<comment type="caution">
    <text evidence="1">The sequence shown here is derived from an EMBL/GenBank/DDBJ whole genome shotgun (WGS) entry which is preliminary data.</text>
</comment>
<keyword evidence="2" id="KW-1185">Reference proteome</keyword>
<dbReference type="Proteomes" id="UP001294412">
    <property type="component" value="Unassembled WGS sequence"/>
</dbReference>
<proteinExistence type="predicted"/>
<gene>
    <name evidence="1" type="ORF">U0C82_16085</name>
</gene>
<sequence>MAFNIERFDPVSDSIRLLELQRLMALPRNGRATSHLIGGQVTLAEVSKSGVKTRVIHRWPEDQIGQRIEPKRSAKPANVTLIGPRLNRKQRRAMAANKEVA</sequence>
<name>A0ABU5I779_9HYPH</name>
<dbReference type="EMBL" id="JAXLPB010000005">
    <property type="protein sequence ID" value="MDY8110663.1"/>
    <property type="molecule type" value="Genomic_DNA"/>
</dbReference>
<evidence type="ECO:0000313" key="2">
    <source>
        <dbReference type="Proteomes" id="UP001294412"/>
    </source>
</evidence>
<dbReference type="RefSeq" id="WP_322188426.1">
    <property type="nucleotide sequence ID" value="NZ_JAXLPB010000005.1"/>
</dbReference>
<reference evidence="1 2" key="1">
    <citation type="submission" date="2023-12" db="EMBL/GenBank/DDBJ databases">
        <title>Description of Novel Strain Fulvimarina sp. 2208YS6-2-32 isolated from Uroteuthis (Photololigo) edulis.</title>
        <authorList>
            <person name="Park J.-S."/>
        </authorList>
    </citation>
    <scope>NUCLEOTIDE SEQUENCE [LARGE SCALE GENOMIC DNA]</scope>
    <source>
        <strain evidence="1 2">2208YS6-2-32</strain>
    </source>
</reference>
<protein>
    <submittedName>
        <fullName evidence="1">Uncharacterized protein</fullName>
    </submittedName>
</protein>